<dbReference type="Proteomes" id="UP000593578">
    <property type="component" value="Unassembled WGS sequence"/>
</dbReference>
<reference evidence="1 2" key="1">
    <citation type="journal article" date="2019" name="Genome Biol. Evol.">
        <title>Insights into the evolution of the New World diploid cottons (Gossypium, subgenus Houzingenia) based on genome sequencing.</title>
        <authorList>
            <person name="Grover C.E."/>
            <person name="Arick M.A. 2nd"/>
            <person name="Thrash A."/>
            <person name="Conover J.L."/>
            <person name="Sanders W.S."/>
            <person name="Peterson D.G."/>
            <person name="Frelichowski J.E."/>
            <person name="Scheffler J.A."/>
            <person name="Scheffler B.E."/>
            <person name="Wendel J.F."/>
        </authorList>
    </citation>
    <scope>NUCLEOTIDE SEQUENCE [LARGE SCALE GENOMIC DNA]</scope>
    <source>
        <strain evidence="1">8</strain>
        <tissue evidence="1">Leaf</tissue>
    </source>
</reference>
<accession>A0A7J8PL20</accession>
<evidence type="ECO:0000313" key="2">
    <source>
        <dbReference type="Proteomes" id="UP000593578"/>
    </source>
</evidence>
<proteinExistence type="predicted"/>
<gene>
    <name evidence="1" type="ORF">Gorai_018712</name>
</gene>
<sequence length="32" mass="3528">MKSLTLLSRVLLLEVVSSLTFTSPLSTKPPRI</sequence>
<evidence type="ECO:0000313" key="1">
    <source>
        <dbReference type="EMBL" id="MBA0589991.1"/>
    </source>
</evidence>
<name>A0A7J8PL20_GOSRA</name>
<feature type="non-terminal residue" evidence="1">
    <location>
        <position position="32"/>
    </location>
</feature>
<organism evidence="1 2">
    <name type="scientific">Gossypium raimondii</name>
    <name type="common">Peruvian cotton</name>
    <name type="synonym">Gossypium klotzschianum subsp. raimondii</name>
    <dbReference type="NCBI Taxonomy" id="29730"/>
    <lineage>
        <taxon>Eukaryota</taxon>
        <taxon>Viridiplantae</taxon>
        <taxon>Streptophyta</taxon>
        <taxon>Embryophyta</taxon>
        <taxon>Tracheophyta</taxon>
        <taxon>Spermatophyta</taxon>
        <taxon>Magnoliopsida</taxon>
        <taxon>eudicotyledons</taxon>
        <taxon>Gunneridae</taxon>
        <taxon>Pentapetalae</taxon>
        <taxon>rosids</taxon>
        <taxon>malvids</taxon>
        <taxon>Malvales</taxon>
        <taxon>Malvaceae</taxon>
        <taxon>Malvoideae</taxon>
        <taxon>Gossypium</taxon>
    </lineage>
</organism>
<dbReference type="AlphaFoldDB" id="A0A7J8PL20"/>
<comment type="caution">
    <text evidence="1">The sequence shown here is derived from an EMBL/GenBank/DDBJ whole genome shotgun (WGS) entry which is preliminary data.</text>
</comment>
<protein>
    <submittedName>
        <fullName evidence="1">Uncharacterized protein</fullName>
    </submittedName>
</protein>
<dbReference type="EMBL" id="JABEZZ010000007">
    <property type="protein sequence ID" value="MBA0589991.1"/>
    <property type="molecule type" value="Genomic_DNA"/>
</dbReference>